<dbReference type="Proteomes" id="UP000643405">
    <property type="component" value="Unassembled WGS sequence"/>
</dbReference>
<comment type="caution">
    <text evidence="2">The sequence shown here is derived from an EMBL/GenBank/DDBJ whole genome shotgun (WGS) entry which is preliminary data.</text>
</comment>
<gene>
    <name evidence="2" type="ORF">ICI42_23055</name>
</gene>
<dbReference type="AlphaFoldDB" id="A0A8J6PPL4"/>
<sequence length="89" mass="10045">MLAGKCGDIYDGRQPLEVRRRGLATTYNVFDIDPRVTHIAFTESKGLGEVLSWIKPQQDDVRPAPKIKTNSEQAGYKKRDRNRASRGIS</sequence>
<dbReference type="RefSeq" id="WP_188166955.1">
    <property type="nucleotide sequence ID" value="NZ_JACVVX010000016.1"/>
</dbReference>
<dbReference type="EMBL" id="JACVVX010000016">
    <property type="protein sequence ID" value="MBD0417516.1"/>
    <property type="molecule type" value="Genomic_DNA"/>
</dbReference>
<evidence type="ECO:0000313" key="2">
    <source>
        <dbReference type="EMBL" id="MBD0417516.1"/>
    </source>
</evidence>
<protein>
    <submittedName>
        <fullName evidence="2">Uncharacterized protein</fullName>
    </submittedName>
</protein>
<name>A0A8J6PPL4_9HYPH</name>
<feature type="region of interest" description="Disordered" evidence="1">
    <location>
        <begin position="58"/>
        <end position="89"/>
    </location>
</feature>
<evidence type="ECO:0000313" key="3">
    <source>
        <dbReference type="Proteomes" id="UP000643405"/>
    </source>
</evidence>
<keyword evidence="3" id="KW-1185">Reference proteome</keyword>
<accession>A0A8J6PPL4</accession>
<evidence type="ECO:0000256" key="1">
    <source>
        <dbReference type="SAM" id="MobiDB-lite"/>
    </source>
</evidence>
<reference evidence="2" key="1">
    <citation type="submission" date="2020-09" db="EMBL/GenBank/DDBJ databases">
        <title>Genome seq and assembly of Tianweitania sp.</title>
        <authorList>
            <person name="Chhetri G."/>
        </authorList>
    </citation>
    <scope>NUCLEOTIDE SEQUENCE</scope>
    <source>
        <strain evidence="2">Rool2</strain>
    </source>
</reference>
<proteinExistence type="predicted"/>
<organism evidence="2 3">
    <name type="scientific">Oryzicola mucosus</name>
    <dbReference type="NCBI Taxonomy" id="2767425"/>
    <lineage>
        <taxon>Bacteria</taxon>
        <taxon>Pseudomonadati</taxon>
        <taxon>Pseudomonadota</taxon>
        <taxon>Alphaproteobacteria</taxon>
        <taxon>Hyphomicrobiales</taxon>
        <taxon>Phyllobacteriaceae</taxon>
        <taxon>Oryzicola</taxon>
    </lineage>
</organism>